<keyword evidence="1" id="KW-1133">Transmembrane helix</keyword>
<dbReference type="OrthoDB" id="9780715at2"/>
<evidence type="ECO:0008006" key="4">
    <source>
        <dbReference type="Google" id="ProtNLM"/>
    </source>
</evidence>
<dbReference type="EMBL" id="RJVG01000005">
    <property type="protein sequence ID" value="ROR28363.1"/>
    <property type="molecule type" value="Genomic_DNA"/>
</dbReference>
<dbReference type="RefSeq" id="WP_123609533.1">
    <property type="nucleotide sequence ID" value="NZ_RJVG01000005.1"/>
</dbReference>
<keyword evidence="3" id="KW-1185">Reference proteome</keyword>
<comment type="caution">
    <text evidence="2">The sequence shown here is derived from an EMBL/GenBank/DDBJ whole genome shotgun (WGS) entry which is preliminary data.</text>
</comment>
<protein>
    <recommendedName>
        <fullName evidence="4">Phage-related protein</fullName>
    </recommendedName>
</protein>
<evidence type="ECO:0000313" key="2">
    <source>
        <dbReference type="EMBL" id="ROR28363.1"/>
    </source>
</evidence>
<keyword evidence="1" id="KW-0472">Membrane</keyword>
<evidence type="ECO:0000313" key="3">
    <source>
        <dbReference type="Proteomes" id="UP000273083"/>
    </source>
</evidence>
<proteinExistence type="predicted"/>
<organism evidence="2 3">
    <name type="scientific">Mobilisporobacter senegalensis</name>
    <dbReference type="NCBI Taxonomy" id="1329262"/>
    <lineage>
        <taxon>Bacteria</taxon>
        <taxon>Bacillati</taxon>
        <taxon>Bacillota</taxon>
        <taxon>Clostridia</taxon>
        <taxon>Lachnospirales</taxon>
        <taxon>Lachnospiraceae</taxon>
        <taxon>Mobilisporobacter</taxon>
    </lineage>
</organism>
<gene>
    <name evidence="2" type="ORF">EDD66_105305</name>
</gene>
<feature type="transmembrane region" description="Helical" evidence="1">
    <location>
        <begin position="194"/>
        <end position="212"/>
    </location>
</feature>
<sequence>MANNVAVSFSLIDNFTGPMNDAIQSMMKSSKNIQSLVKDVLKGNKVFEDAGKIVEDALNSPFAKTGKEVYDLATIYNDAANDIKSGFMDKIGKFNTIASFIKNIKELSGTMKGTAKAADGLGNINQINTIIINVSNTIFNATGKVDNFNKAGKNLSNTGKGISKLGGVFTKLGSTFGNFGKIGKVALMGLKSPAFIAIAIIAVLATIVFVIIKNWGTIKPFLNNIANFFKQKFNSIKLVVLVFVNEFKKAKNSIAGVINVLGPIIYNIIKIFNPVLVYIISIFVKRIRNSFLIIKAVFSAVIRGIRGSISGLLSLFNGIIILISGGFTNNWYKVWDGVRLIFKGVFESFSSLAKIPINAVIQLINLAISGINKLGIKLPDWLGGKSFSINIPTIPMLAKGTNYWQGGPAMIHDRGAEIVDLPRGSRVYPHDKSIQMARAEGTKGKGNVAITIAKLADKIEVRSDKDIDDIVNKVANKFEKILNNTGEVVLA</sequence>
<dbReference type="Proteomes" id="UP000273083">
    <property type="component" value="Unassembled WGS sequence"/>
</dbReference>
<dbReference type="AlphaFoldDB" id="A0A3N1XNV6"/>
<feature type="transmembrane region" description="Helical" evidence="1">
    <location>
        <begin position="305"/>
        <end position="328"/>
    </location>
</feature>
<keyword evidence="1" id="KW-0812">Transmembrane</keyword>
<feature type="transmembrane region" description="Helical" evidence="1">
    <location>
        <begin position="264"/>
        <end position="284"/>
    </location>
</feature>
<reference evidence="2 3" key="1">
    <citation type="submission" date="2018-11" db="EMBL/GenBank/DDBJ databases">
        <title>Genomic Encyclopedia of Type Strains, Phase IV (KMG-IV): sequencing the most valuable type-strain genomes for metagenomic binning, comparative biology and taxonomic classification.</title>
        <authorList>
            <person name="Goeker M."/>
        </authorList>
    </citation>
    <scope>NUCLEOTIDE SEQUENCE [LARGE SCALE GENOMIC DNA]</scope>
    <source>
        <strain evidence="2 3">DSM 26537</strain>
    </source>
</reference>
<evidence type="ECO:0000256" key="1">
    <source>
        <dbReference type="SAM" id="Phobius"/>
    </source>
</evidence>
<name>A0A3N1XNV6_9FIRM</name>
<accession>A0A3N1XNV6</accession>